<organism evidence="1 2">
    <name type="scientific">Microseira wollei NIES-4236</name>
    <dbReference type="NCBI Taxonomy" id="2530354"/>
    <lineage>
        <taxon>Bacteria</taxon>
        <taxon>Bacillati</taxon>
        <taxon>Cyanobacteriota</taxon>
        <taxon>Cyanophyceae</taxon>
        <taxon>Oscillatoriophycideae</taxon>
        <taxon>Aerosakkonematales</taxon>
        <taxon>Aerosakkonemataceae</taxon>
        <taxon>Microseira</taxon>
    </lineage>
</organism>
<dbReference type="AlphaFoldDB" id="A0AAV3XMJ1"/>
<evidence type="ECO:0000313" key="1">
    <source>
        <dbReference type="EMBL" id="GET43548.1"/>
    </source>
</evidence>
<proteinExistence type="predicted"/>
<sequence>MHRDLFAASSSRHVKDDTLLLQDAINQYPGSEPYLVEAWKQFQEAALQVSESESEQCHSPLERFSQKLGTVDQIAIDRAKS</sequence>
<keyword evidence="2" id="KW-1185">Reference proteome</keyword>
<evidence type="ECO:0000313" key="2">
    <source>
        <dbReference type="Proteomes" id="UP001050975"/>
    </source>
</evidence>
<gene>
    <name evidence="1" type="ORF">MiSe_83730</name>
</gene>
<dbReference type="RefSeq" id="WP_226592469.1">
    <property type="nucleotide sequence ID" value="NZ_BLAY01000231.1"/>
</dbReference>
<accession>A0AAV3XMJ1</accession>
<name>A0AAV3XMJ1_9CYAN</name>
<protein>
    <submittedName>
        <fullName evidence="1">Transposase, IS608 family protein</fullName>
    </submittedName>
</protein>
<comment type="caution">
    <text evidence="1">The sequence shown here is derived from an EMBL/GenBank/DDBJ whole genome shotgun (WGS) entry which is preliminary data.</text>
</comment>
<reference evidence="1" key="1">
    <citation type="submission" date="2019-10" db="EMBL/GenBank/DDBJ databases">
        <title>Draft genome sequece of Microseira wollei NIES-4236.</title>
        <authorList>
            <person name="Yamaguchi H."/>
            <person name="Suzuki S."/>
            <person name="Kawachi M."/>
        </authorList>
    </citation>
    <scope>NUCLEOTIDE SEQUENCE</scope>
    <source>
        <strain evidence="1">NIES-4236</strain>
    </source>
</reference>
<dbReference type="Proteomes" id="UP001050975">
    <property type="component" value="Unassembled WGS sequence"/>
</dbReference>
<dbReference type="EMBL" id="BLAY01000231">
    <property type="protein sequence ID" value="GET43548.1"/>
    <property type="molecule type" value="Genomic_DNA"/>
</dbReference>